<protein>
    <submittedName>
        <fullName evidence="4">Acyl carrier protein</fullName>
    </submittedName>
</protein>
<name>A0A369UQ36_9GAMM</name>
<keyword evidence="1" id="KW-0596">Phosphopantetheine</keyword>
<evidence type="ECO:0000313" key="5">
    <source>
        <dbReference type="Proteomes" id="UP000253782"/>
    </source>
</evidence>
<proteinExistence type="predicted"/>
<evidence type="ECO:0000256" key="1">
    <source>
        <dbReference type="ARBA" id="ARBA00022450"/>
    </source>
</evidence>
<reference evidence="4 5" key="1">
    <citation type="submission" date="2018-07" db="EMBL/GenBank/DDBJ databases">
        <title>Dyella tabacisoli L4-6T, whole genome shotgun sequence.</title>
        <authorList>
            <person name="Zhou X.-K."/>
            <person name="Li W.-J."/>
            <person name="Duan Y.-Q."/>
        </authorList>
    </citation>
    <scope>NUCLEOTIDE SEQUENCE [LARGE SCALE GENOMIC DNA]</scope>
    <source>
        <strain evidence="4 5">L4-6</strain>
    </source>
</reference>
<accession>A0A369UQ36</accession>
<dbReference type="PROSITE" id="PS00012">
    <property type="entry name" value="PHOSPHOPANTETHEINE"/>
    <property type="match status" value="1"/>
</dbReference>
<evidence type="ECO:0000256" key="2">
    <source>
        <dbReference type="ARBA" id="ARBA00022553"/>
    </source>
</evidence>
<feature type="domain" description="Carrier" evidence="3">
    <location>
        <begin position="3"/>
        <end position="83"/>
    </location>
</feature>
<dbReference type="SUPFAM" id="SSF47336">
    <property type="entry name" value="ACP-like"/>
    <property type="match status" value="1"/>
</dbReference>
<dbReference type="Gene3D" id="1.10.1200.10">
    <property type="entry name" value="ACP-like"/>
    <property type="match status" value="1"/>
</dbReference>
<dbReference type="AlphaFoldDB" id="A0A369UQ36"/>
<dbReference type="EMBL" id="QQAH01000017">
    <property type="protein sequence ID" value="RDD80439.1"/>
    <property type="molecule type" value="Genomic_DNA"/>
</dbReference>
<dbReference type="InterPro" id="IPR009081">
    <property type="entry name" value="PP-bd_ACP"/>
</dbReference>
<evidence type="ECO:0000313" key="4">
    <source>
        <dbReference type="EMBL" id="RDD80439.1"/>
    </source>
</evidence>
<dbReference type="Pfam" id="PF00550">
    <property type="entry name" value="PP-binding"/>
    <property type="match status" value="1"/>
</dbReference>
<dbReference type="InterPro" id="IPR006162">
    <property type="entry name" value="Ppantetheine_attach_site"/>
</dbReference>
<organism evidence="4 5">
    <name type="scientific">Dyella tabacisoli</name>
    <dbReference type="NCBI Taxonomy" id="2282381"/>
    <lineage>
        <taxon>Bacteria</taxon>
        <taxon>Pseudomonadati</taxon>
        <taxon>Pseudomonadota</taxon>
        <taxon>Gammaproteobacteria</taxon>
        <taxon>Lysobacterales</taxon>
        <taxon>Rhodanobacteraceae</taxon>
        <taxon>Dyella</taxon>
    </lineage>
</organism>
<dbReference type="InterPro" id="IPR036736">
    <property type="entry name" value="ACP-like_sf"/>
</dbReference>
<comment type="caution">
    <text evidence="4">The sequence shown here is derived from an EMBL/GenBank/DDBJ whole genome shotgun (WGS) entry which is preliminary data.</text>
</comment>
<dbReference type="OrthoDB" id="9804551at2"/>
<dbReference type="PROSITE" id="PS50075">
    <property type="entry name" value="CARRIER"/>
    <property type="match status" value="1"/>
</dbReference>
<keyword evidence="5" id="KW-1185">Reference proteome</keyword>
<keyword evidence="2" id="KW-0597">Phosphoprotein</keyword>
<sequence>MTEPDDALTRQLLETISDYLDIPVTELKPATTLESLNVDSMDFIELLFLVEERTGMLLDGAFADLRPQIVCIGDVISLVHEQAAKSHQN</sequence>
<dbReference type="RefSeq" id="WP_114846824.1">
    <property type="nucleotide sequence ID" value="NZ_JBHSPE010000021.1"/>
</dbReference>
<gene>
    <name evidence="4" type="ORF">DVJ77_17550</name>
</gene>
<evidence type="ECO:0000259" key="3">
    <source>
        <dbReference type="PROSITE" id="PS50075"/>
    </source>
</evidence>
<dbReference type="Proteomes" id="UP000253782">
    <property type="component" value="Unassembled WGS sequence"/>
</dbReference>